<dbReference type="Gene3D" id="3.40.1350.10">
    <property type="match status" value="1"/>
</dbReference>
<organism evidence="12 13">
    <name type="scientific">Parapusillimonas granuli</name>
    <dbReference type="NCBI Taxonomy" id="380911"/>
    <lineage>
        <taxon>Bacteria</taxon>
        <taxon>Pseudomonadati</taxon>
        <taxon>Pseudomonadota</taxon>
        <taxon>Betaproteobacteria</taxon>
        <taxon>Burkholderiales</taxon>
        <taxon>Alcaligenaceae</taxon>
        <taxon>Parapusillimonas</taxon>
    </lineage>
</organism>
<keyword evidence="7" id="KW-0479">Metal-binding</keyword>
<protein>
    <recommendedName>
        <fullName evidence="5">phosphodiesterase I</fullName>
        <ecNumber evidence="5">3.1.4.1</ecNumber>
    </recommendedName>
</protein>
<dbReference type="Proteomes" id="UP000559809">
    <property type="component" value="Unassembled WGS sequence"/>
</dbReference>
<dbReference type="EC" id="3.1.4.1" evidence="5"/>
<reference evidence="12 13" key="1">
    <citation type="submission" date="2020-07" db="EMBL/GenBank/DDBJ databases">
        <title>Taxonomic revisions and descriptions of new bacterial species based on genomic comparisons in the high-G+C-content subgroup of the family Alcaligenaceae.</title>
        <authorList>
            <person name="Szabo A."/>
            <person name="Felfoldi T."/>
        </authorList>
    </citation>
    <scope>NUCLEOTIDE SEQUENCE [LARGE SCALE GENOMIC DNA]</scope>
    <source>
        <strain evidence="12 13">LMG 24012</strain>
    </source>
</reference>
<dbReference type="EMBL" id="JACCEM010000007">
    <property type="protein sequence ID" value="NYT50365.1"/>
    <property type="molecule type" value="Genomic_DNA"/>
</dbReference>
<keyword evidence="13" id="KW-1185">Reference proteome</keyword>
<evidence type="ECO:0000256" key="10">
    <source>
        <dbReference type="ARBA" id="ARBA00023211"/>
    </source>
</evidence>
<accession>A0A853FWI0</accession>
<comment type="cofactor">
    <cofactor evidence="3">
        <name>Mg(2+)</name>
        <dbReference type="ChEBI" id="CHEBI:18420"/>
    </cofactor>
</comment>
<dbReference type="InterPro" id="IPR033315">
    <property type="entry name" value="Fan1-like"/>
</dbReference>
<keyword evidence="9" id="KW-0460">Magnesium</keyword>
<dbReference type="InterPro" id="IPR011856">
    <property type="entry name" value="tRNA_endonuc-like_dom_sf"/>
</dbReference>
<dbReference type="PANTHER" id="PTHR15749">
    <property type="entry name" value="FANCONI-ASSOCIATED NUCLEASE 1"/>
    <property type="match status" value="1"/>
</dbReference>
<dbReference type="InterPro" id="IPR040603">
    <property type="entry name" value="FAN1_SAP_bact"/>
</dbReference>
<dbReference type="GO" id="GO:0036297">
    <property type="term" value="P:interstrand cross-link repair"/>
    <property type="evidence" value="ECO:0007669"/>
    <property type="project" value="InterPro"/>
</dbReference>
<dbReference type="GO" id="GO:0046872">
    <property type="term" value="F:metal ion binding"/>
    <property type="evidence" value="ECO:0007669"/>
    <property type="project" value="UniProtKB-KW"/>
</dbReference>
<dbReference type="GO" id="GO:0003676">
    <property type="term" value="F:nucleic acid binding"/>
    <property type="evidence" value="ECO:0007669"/>
    <property type="project" value="InterPro"/>
</dbReference>
<gene>
    <name evidence="12" type="ORF">H0A72_13690</name>
</gene>
<evidence type="ECO:0000259" key="11">
    <source>
        <dbReference type="SMART" id="SM00990"/>
    </source>
</evidence>
<comment type="caution">
    <text evidence="12">The sequence shown here is derived from an EMBL/GenBank/DDBJ whole genome shotgun (WGS) entry which is preliminary data.</text>
</comment>
<evidence type="ECO:0000256" key="5">
    <source>
        <dbReference type="ARBA" id="ARBA00012029"/>
    </source>
</evidence>
<dbReference type="GO" id="GO:0004528">
    <property type="term" value="F:phosphodiesterase I activity"/>
    <property type="evidence" value="ECO:0007669"/>
    <property type="project" value="UniProtKB-EC"/>
</dbReference>
<evidence type="ECO:0000256" key="6">
    <source>
        <dbReference type="ARBA" id="ARBA00022722"/>
    </source>
</evidence>
<proteinExistence type="inferred from homology"/>
<comment type="catalytic activity">
    <reaction evidence="1">
        <text>Hydrolytically removes 5'-nucleotides successively from the 3'-hydroxy termini of 3'-hydroxy-terminated oligonucleotides.</text>
        <dbReference type="EC" id="3.1.4.1"/>
    </reaction>
</comment>
<keyword evidence="8" id="KW-0378">Hydrolase</keyword>
<dbReference type="RefSeq" id="WP_180156233.1">
    <property type="nucleotide sequence ID" value="NZ_JACCEM010000007.1"/>
</dbReference>
<dbReference type="Pfam" id="PF21315">
    <property type="entry name" value="FAN1_HTH"/>
    <property type="match status" value="1"/>
</dbReference>
<comment type="similarity">
    <text evidence="4">Belongs to the FAN1 family.</text>
</comment>
<dbReference type="AlphaFoldDB" id="A0A853FWI0"/>
<name>A0A853FWI0_9BURK</name>
<sequence length="555" mass="63594">MPSASPLPQPYYYLDNFQFVLDWLQARYPDLLSPEEHGFMRDFAGLERPSRALLVRMAMRKGDLFRADRLRYPEIGDPVAAAAPLAAAGWVERDPSLRIDELFGLYTRDDLAQAFGDRLAQAGLARAGKRTQLEYLLALCPDARPVAQWLGAAAAPVYRLRITDLCERYRLMFFGNLRQDWTEFVLAELGLYVYEKVDFSPSSRAFQLRSDVDDYLSLHRCAETLDQEARDEAVDAAVAAIPSAPFRNSWLETRRARLLFRAGQHYERRRHWEAASRCYEHSGHTEARARHVRVLERQERFEDALRLARLALEDPADEAEAQRLQRALPRLLRRCGLPPGRPPIRFDAERLDLTLAQDPGAGRVEAEVLRHLRQDAAPVFYVENTLVNGLFGLLCWEAIFAPVPAAFFHPFQAAPADLLRPGFHARREALFQTCLSQLDDGRYRRTIRRNFQDKSGVQCSFVNWHALDESLLEFALACIPPAHLGRLFARLLGDIRGNRSGLPDLIQFWPADQRYRMIEVKGPGDRLQDNQRRWIAYCRQHGIPVSVCHVRRPAA</sequence>
<evidence type="ECO:0000256" key="8">
    <source>
        <dbReference type="ARBA" id="ARBA00022801"/>
    </source>
</evidence>
<evidence type="ECO:0000256" key="2">
    <source>
        <dbReference type="ARBA" id="ARBA00001936"/>
    </source>
</evidence>
<keyword evidence="10" id="KW-0464">Manganese</keyword>
<dbReference type="SMART" id="SM00990">
    <property type="entry name" value="VRR_NUC"/>
    <property type="match status" value="1"/>
</dbReference>
<evidence type="ECO:0000256" key="4">
    <source>
        <dbReference type="ARBA" id="ARBA00005533"/>
    </source>
</evidence>
<keyword evidence="6" id="KW-0540">Nuclease</keyword>
<dbReference type="Pfam" id="PF18081">
    <property type="entry name" value="FANC_SAP"/>
    <property type="match status" value="1"/>
</dbReference>
<dbReference type="Pfam" id="PF08774">
    <property type="entry name" value="VRR_NUC"/>
    <property type="match status" value="1"/>
</dbReference>
<feature type="domain" description="VRR-NUC" evidence="11">
    <location>
        <begin position="438"/>
        <end position="552"/>
    </location>
</feature>
<dbReference type="InterPro" id="IPR049125">
    <property type="entry name" value="FAN1-like_WH"/>
</dbReference>
<evidence type="ECO:0000256" key="1">
    <source>
        <dbReference type="ARBA" id="ARBA00000983"/>
    </source>
</evidence>
<evidence type="ECO:0000313" key="12">
    <source>
        <dbReference type="EMBL" id="NYT50365.1"/>
    </source>
</evidence>
<evidence type="ECO:0000313" key="13">
    <source>
        <dbReference type="Proteomes" id="UP000559809"/>
    </source>
</evidence>
<dbReference type="InterPro" id="IPR014883">
    <property type="entry name" value="VRR_NUC"/>
</dbReference>
<evidence type="ECO:0000256" key="9">
    <source>
        <dbReference type="ARBA" id="ARBA00022842"/>
    </source>
</evidence>
<evidence type="ECO:0000256" key="7">
    <source>
        <dbReference type="ARBA" id="ARBA00022723"/>
    </source>
</evidence>
<dbReference type="PANTHER" id="PTHR15749:SF4">
    <property type="entry name" value="FANCONI-ASSOCIATED NUCLEASE 1"/>
    <property type="match status" value="1"/>
</dbReference>
<evidence type="ECO:0000256" key="3">
    <source>
        <dbReference type="ARBA" id="ARBA00001946"/>
    </source>
</evidence>
<comment type="cofactor">
    <cofactor evidence="2">
        <name>Mn(2+)</name>
        <dbReference type="ChEBI" id="CHEBI:29035"/>
    </cofactor>
</comment>